<feature type="transmembrane region" description="Helical" evidence="1">
    <location>
        <begin position="125"/>
        <end position="144"/>
    </location>
</feature>
<feature type="transmembrane region" description="Helical" evidence="1">
    <location>
        <begin position="20"/>
        <end position="41"/>
    </location>
</feature>
<evidence type="ECO:0000313" key="2">
    <source>
        <dbReference type="EMBL" id="QBD74854.1"/>
    </source>
</evidence>
<evidence type="ECO:0000313" key="3">
    <source>
        <dbReference type="Proteomes" id="UP000290365"/>
    </source>
</evidence>
<keyword evidence="1" id="KW-1133">Transmembrane helix</keyword>
<feature type="transmembrane region" description="Helical" evidence="1">
    <location>
        <begin position="156"/>
        <end position="174"/>
    </location>
</feature>
<reference evidence="2 3" key="1">
    <citation type="submission" date="2019-01" db="EMBL/GenBank/DDBJ databases">
        <title>Ktedonosporobacter rubrisoli SCAWS-G2.</title>
        <authorList>
            <person name="Huang Y."/>
            <person name="Yan B."/>
        </authorList>
    </citation>
    <scope>NUCLEOTIDE SEQUENCE [LARGE SCALE GENOMIC DNA]</scope>
    <source>
        <strain evidence="2 3">SCAWS-G2</strain>
    </source>
</reference>
<protein>
    <submittedName>
        <fullName evidence="2">Uncharacterized protein</fullName>
    </submittedName>
</protein>
<proteinExistence type="predicted"/>
<dbReference type="RefSeq" id="WP_129885453.1">
    <property type="nucleotide sequence ID" value="NZ_CP035758.1"/>
</dbReference>
<gene>
    <name evidence="2" type="ORF">EPA93_02125</name>
</gene>
<dbReference type="Proteomes" id="UP000290365">
    <property type="component" value="Chromosome"/>
</dbReference>
<name>A0A4P6JIG1_KTERU</name>
<keyword evidence="3" id="KW-1185">Reference proteome</keyword>
<feature type="transmembrane region" description="Helical" evidence="1">
    <location>
        <begin position="82"/>
        <end position="105"/>
    </location>
</feature>
<dbReference type="EMBL" id="CP035758">
    <property type="protein sequence ID" value="QBD74854.1"/>
    <property type="molecule type" value="Genomic_DNA"/>
</dbReference>
<dbReference type="Pfam" id="PF09819">
    <property type="entry name" value="ABC_cobalt"/>
    <property type="match status" value="1"/>
</dbReference>
<dbReference type="OrthoDB" id="153619at2"/>
<keyword evidence="1" id="KW-0472">Membrane</keyword>
<accession>A0A4P6JIG1</accession>
<feature type="transmembrane region" description="Helical" evidence="1">
    <location>
        <begin position="53"/>
        <end position="70"/>
    </location>
</feature>
<dbReference type="InterPro" id="IPR017195">
    <property type="entry name" value="ABC_thiamin-permease_prd"/>
</dbReference>
<sequence length="201" mass="21653">MSTSSSSVRRHLFAWSTREILLIAAIGIVFGMIFAASYYAFSITVVFGPIAGWAWTGLYLLPSLLIGYILRRPGAALLISLLYSLVTLLFSPYGPVILINCAFYAVSGEVGLALGTRYRSFSLPWMILSGILSGLVMILLYVIFYRDSFLEWALPIRIGVVGITILTGIVGAIIGKQLADALARTGALAGTALKNDGTHEV</sequence>
<dbReference type="KEGG" id="kbs:EPA93_02125"/>
<dbReference type="AlphaFoldDB" id="A0A4P6JIG1"/>
<organism evidence="2 3">
    <name type="scientific">Ktedonosporobacter rubrisoli</name>
    <dbReference type="NCBI Taxonomy" id="2509675"/>
    <lineage>
        <taxon>Bacteria</taxon>
        <taxon>Bacillati</taxon>
        <taxon>Chloroflexota</taxon>
        <taxon>Ktedonobacteria</taxon>
        <taxon>Ktedonobacterales</taxon>
        <taxon>Ktedonosporobacteraceae</taxon>
        <taxon>Ktedonosporobacter</taxon>
    </lineage>
</organism>
<evidence type="ECO:0000256" key="1">
    <source>
        <dbReference type="SAM" id="Phobius"/>
    </source>
</evidence>
<keyword evidence="1" id="KW-0812">Transmembrane</keyword>